<dbReference type="InterPro" id="IPR056604">
    <property type="entry name" value="GBF1-like_TPR"/>
</dbReference>
<dbReference type="PANTHER" id="PTHR10663">
    <property type="entry name" value="GUANYL-NUCLEOTIDE EXCHANGE FACTOR"/>
    <property type="match status" value="1"/>
</dbReference>
<dbReference type="Gene3D" id="1.10.220.20">
    <property type="match status" value="1"/>
</dbReference>
<dbReference type="GO" id="GO:0012505">
    <property type="term" value="C:endomembrane system"/>
    <property type="evidence" value="ECO:0007669"/>
    <property type="project" value="UniProtKB-ARBA"/>
</dbReference>
<reference evidence="4" key="1">
    <citation type="journal article" date="2011" name="Genome Biol.">
        <title>Comparative genomics of the social amoebae Dictyostelium discoideum and Dictyostelium purpureum.</title>
        <authorList>
            <consortium name="US DOE Joint Genome Institute (JGI-PGF)"/>
            <person name="Sucgang R."/>
            <person name="Kuo A."/>
            <person name="Tian X."/>
            <person name="Salerno W."/>
            <person name="Parikh A."/>
            <person name="Feasley C.L."/>
            <person name="Dalin E."/>
            <person name="Tu H."/>
            <person name="Huang E."/>
            <person name="Barry K."/>
            <person name="Lindquist E."/>
            <person name="Shapiro H."/>
            <person name="Bruce D."/>
            <person name="Schmutz J."/>
            <person name="Salamov A."/>
            <person name="Fey P."/>
            <person name="Gaudet P."/>
            <person name="Anjard C."/>
            <person name="Babu M.M."/>
            <person name="Basu S."/>
            <person name="Bushmanova Y."/>
            <person name="van der Wel H."/>
            <person name="Katoh-Kurasawa M."/>
            <person name="Dinh C."/>
            <person name="Coutinho P.M."/>
            <person name="Saito T."/>
            <person name="Elias M."/>
            <person name="Schaap P."/>
            <person name="Kay R.R."/>
            <person name="Henrissat B."/>
            <person name="Eichinger L."/>
            <person name="Rivero F."/>
            <person name="Putnam N.H."/>
            <person name="West C.M."/>
            <person name="Loomis W.F."/>
            <person name="Chisholm R.L."/>
            <person name="Shaulsky G."/>
            <person name="Strassmann J.E."/>
            <person name="Queller D.C."/>
            <person name="Kuspa A."/>
            <person name="Grigoriev I.V."/>
        </authorList>
    </citation>
    <scope>NUCLEOTIDE SEQUENCE [LARGE SCALE GENOMIC DNA]</scope>
    <source>
        <strain evidence="4">QSDP1</strain>
    </source>
</reference>
<sequence>MIDPINIIQGEVYGLISNLKLNSRWSYNNSSYHDTIFPENPILRSLKNLTNILHNITDFKLLDTCVYLEPFLSVIKSNQTSGFITGAALTSVNKFLTLFINEESNNIHKGIRDIAEAAAHCKFEATDARSDEIVLMKILQVLISCVKNPAGIFISNELIYEVTVTCYHMSDQSRSSELLKKMAENAIQEIISTIFTRYNVFTSPPPPPPPPPPSDSNNSNMEEQEDQNSTVINNFDEDLASVEPPPIPQDEPDSANTTVDFSPNNDLFFSNLPVAEDSSNNNNEQQPSNQPPPLPTPAQASQPKVQAPPSPTPVHVDTSANNSNSHKHHQKANSLNTVTSPTLSNNTQQPSQQQPTFTINPRGVRFDSSNATEKPYDETVLIKLFKFFTNNIASPNTQDDMSKLLCLNLINTIVQIRGELLESIPEILTIIQQELFRFLLLNLQQKSVQIYSLSMRIFFNLFISLKRTLKSQFEAFFNVLMVSIQENNKNHYELQELALEGLRDFCKLPHTMVDLFVNYDCELHCSNVFENLCKFLYKNSFPISQSITSLHLLSFENLLSIVQSIEDRRNRTLNDNGANNNNKIDYLKKKEIKKQLIVAAEHFNRSPKDALEYLKNNNLYSPITEPLNIAKFLLEVPKLNKTQVGEYLGKRGPFNERVRHEYISSFNLKNPNCMQIFREFLESFKIPGDSAVVMIIFEQFAQLIYENRTDNLFTSADNVYLYIYSGLMLHTSIFNPSIPTKDRMNFQSFKQMLYKDLPLELIQECFDDIFKSELILEEEPVPGVINNGNWRNILKRSKRIGDYIPANTNDYDREIFSIVLNLVIPAISKVFEKIENESLCQRILDGFQLCAQVSANYNIIEVIDNLMTSLCNNTNLIDTEQVLATTGSSNSSGAGSGSGSINASSGASSSSVSSSSYDYYNTSGGNNSSSYNGNGAFIGDNKAQLATIATFEIAIKYSSLLGESWRFIIAIICKLNKMDLLDNIFETIDFPIENKNNNKKEQEPQKSKNTSSNFLSFKWFITEEDEEVVIDPYREKAKTCIDNCHITDLFQETKSLPMHSLDHLLQSLFIITNPSKSQQQPQSSSLSLQPSSSSASSLNNSSNSITPSNNSAPNSNLNTPPQNHNSNNTTPTTINNTNSPSIIPTNNIANTTTATTTNIIPITTHYYSINQKQELFCFDLLSHIILLNQERLGLVWKKYFEHCELIINIFEQVVSVNSANSRLMIPLIEKIVVSIMYLIIRLLDKKEVLDTLQPFVKVLIRIGPVLDNIAEKMSISLIQLVKNNIKFISKTPEAWEPIIALVMLLSGNPKSSSRACEALTIMINQDYLTPQFCKYCLEPITCFLSSKTIPPSVVVKSMELLYFIFNSINKSVVSDIQKINSLTNGVEAFKVKAQLRKVDDKIKENWGVFWSPILKKFAALCLDSKNDIRNNAMTYLQKTILSPTLEEYLPPQRWIEFFVDIFFPLLDSLKENSKETNFEDTRLRASALLSKVFLQNLNTIIKSDQFTLLWTYILSFLKVYMGLSELLSESVPESLKNMLLVMNNSGVFKPPVKDDTSSSAQISEHLWNTTWSTIKEFCPKISDDVLSRVDPNHLKQAPPQPLQQNNSDNDNNNNSNTNIDNNSNENTNIDNNSNTNINNTPINTNVDNNINSNNINSNLDNNIN</sequence>
<feature type="region of interest" description="Disordered" evidence="1">
    <location>
        <begin position="888"/>
        <end position="912"/>
    </location>
</feature>
<dbReference type="GO" id="GO:0005085">
    <property type="term" value="F:guanyl-nucleotide exchange factor activity"/>
    <property type="evidence" value="ECO:0000318"/>
    <property type="project" value="GO_Central"/>
</dbReference>
<dbReference type="KEGG" id="dpp:DICPUDRAFT_96890"/>
<dbReference type="GO" id="GO:0032012">
    <property type="term" value="P:regulation of ARF protein signal transduction"/>
    <property type="evidence" value="ECO:0007669"/>
    <property type="project" value="InterPro"/>
</dbReference>
<dbReference type="InterPro" id="IPR035999">
    <property type="entry name" value="Sec7_dom_sf"/>
</dbReference>
<evidence type="ECO:0000313" key="3">
    <source>
        <dbReference type="EMBL" id="EGC38505.1"/>
    </source>
</evidence>
<feature type="compositionally biased region" description="Polar residues" evidence="1">
    <location>
        <begin position="254"/>
        <end position="268"/>
    </location>
</feature>
<dbReference type="Pfam" id="PF23325">
    <property type="entry name" value="TPR_28"/>
    <property type="match status" value="1"/>
</dbReference>
<dbReference type="Pfam" id="PF01369">
    <property type="entry name" value="Sec7"/>
    <property type="match status" value="1"/>
</dbReference>
<dbReference type="InterPro" id="IPR023394">
    <property type="entry name" value="Sec7_C_sf"/>
</dbReference>
<feature type="domain" description="SEC7" evidence="2">
    <location>
        <begin position="585"/>
        <end position="772"/>
    </location>
</feature>
<evidence type="ECO:0000313" key="4">
    <source>
        <dbReference type="Proteomes" id="UP000001064"/>
    </source>
</evidence>
<dbReference type="InParanoid" id="F0ZC34"/>
<dbReference type="RefSeq" id="XP_003284970.1">
    <property type="nucleotide sequence ID" value="XM_003284922.1"/>
</dbReference>
<dbReference type="InterPro" id="IPR016024">
    <property type="entry name" value="ARM-type_fold"/>
</dbReference>
<dbReference type="OrthoDB" id="17764at2759"/>
<feature type="region of interest" description="Disordered" evidence="1">
    <location>
        <begin position="199"/>
        <end position="370"/>
    </location>
</feature>
<dbReference type="InterPro" id="IPR032691">
    <property type="entry name" value="Mon2/Sec7/BIG1-like_HUS"/>
</dbReference>
<evidence type="ECO:0000256" key="1">
    <source>
        <dbReference type="SAM" id="MobiDB-lite"/>
    </source>
</evidence>
<dbReference type="PANTHER" id="PTHR10663:SF388">
    <property type="entry name" value="GOLGI-SPECIFIC BREFELDIN A-RESISTANCE GUANINE NUCLEOTIDE EXCHANGE FACTOR 1"/>
    <property type="match status" value="1"/>
</dbReference>
<gene>
    <name evidence="3" type="ORF">DICPUDRAFT_96890</name>
</gene>
<dbReference type="Gene3D" id="1.10.1000.11">
    <property type="entry name" value="Arf Nucleotide-binding Site Opener,domain 2"/>
    <property type="match status" value="1"/>
</dbReference>
<dbReference type="SUPFAM" id="SSF48371">
    <property type="entry name" value="ARM repeat"/>
    <property type="match status" value="1"/>
</dbReference>
<dbReference type="GeneID" id="10507166"/>
<feature type="compositionally biased region" description="Polar residues" evidence="1">
    <location>
        <begin position="332"/>
        <end position="343"/>
    </location>
</feature>
<keyword evidence="4" id="KW-1185">Reference proteome</keyword>
<feature type="compositionally biased region" description="Pro residues" evidence="1">
    <location>
        <begin position="203"/>
        <end position="214"/>
    </location>
</feature>
<dbReference type="Proteomes" id="UP000001064">
    <property type="component" value="Unassembled WGS sequence"/>
</dbReference>
<dbReference type="eggNOG" id="KOG0928">
    <property type="taxonomic scope" value="Eukaryota"/>
</dbReference>
<protein>
    <recommendedName>
        <fullName evidence="2">SEC7 domain-containing protein</fullName>
    </recommendedName>
</protein>
<dbReference type="GO" id="GO:0005737">
    <property type="term" value="C:cytoplasm"/>
    <property type="evidence" value="ECO:0007669"/>
    <property type="project" value="UniProtKB-ARBA"/>
</dbReference>
<feature type="compositionally biased region" description="Polar residues" evidence="1">
    <location>
        <begin position="215"/>
        <end position="233"/>
    </location>
</feature>
<dbReference type="SMART" id="SM00222">
    <property type="entry name" value="Sec7"/>
    <property type="match status" value="1"/>
</dbReference>
<organism evidence="3 4">
    <name type="scientific">Dictyostelium purpureum</name>
    <name type="common">Slime mold</name>
    <dbReference type="NCBI Taxonomy" id="5786"/>
    <lineage>
        <taxon>Eukaryota</taxon>
        <taxon>Amoebozoa</taxon>
        <taxon>Evosea</taxon>
        <taxon>Eumycetozoa</taxon>
        <taxon>Dictyostelia</taxon>
        <taxon>Dictyosteliales</taxon>
        <taxon>Dictyosteliaceae</taxon>
        <taxon>Dictyostelium</taxon>
    </lineage>
</organism>
<evidence type="ECO:0000259" key="2">
    <source>
        <dbReference type="PROSITE" id="PS50190"/>
    </source>
</evidence>
<dbReference type="Pfam" id="PF12783">
    <property type="entry name" value="Sec7-like_HUS"/>
    <property type="match status" value="1"/>
</dbReference>
<dbReference type="InterPro" id="IPR000904">
    <property type="entry name" value="Sec7_dom"/>
</dbReference>
<dbReference type="GO" id="GO:0016192">
    <property type="term" value="P:vesicle-mediated transport"/>
    <property type="evidence" value="ECO:0007669"/>
    <property type="project" value="UniProtKB-ARBA"/>
</dbReference>
<name>F0ZC34_DICPU</name>
<proteinExistence type="predicted"/>
<accession>F0ZC34</accession>
<feature type="compositionally biased region" description="Low complexity" evidence="1">
    <location>
        <begin position="1605"/>
        <end position="1664"/>
    </location>
</feature>
<feature type="region of interest" description="Disordered" evidence="1">
    <location>
        <begin position="1075"/>
        <end position="1148"/>
    </location>
</feature>
<dbReference type="FunCoup" id="F0ZC34">
    <property type="interactions" value="928"/>
</dbReference>
<dbReference type="EMBL" id="GL870975">
    <property type="protein sequence ID" value="EGC38505.1"/>
    <property type="molecule type" value="Genomic_DNA"/>
</dbReference>
<feature type="region of interest" description="Disordered" evidence="1">
    <location>
        <begin position="1590"/>
        <end position="1664"/>
    </location>
</feature>
<dbReference type="SUPFAM" id="SSF48425">
    <property type="entry name" value="Sec7 domain"/>
    <property type="match status" value="1"/>
</dbReference>
<dbReference type="PROSITE" id="PS50190">
    <property type="entry name" value="SEC7"/>
    <property type="match status" value="1"/>
</dbReference>
<dbReference type="VEuPathDB" id="AmoebaDB:DICPUDRAFT_96890"/>
<dbReference type="STRING" id="5786.F0ZC34"/>
<feature type="compositionally biased region" description="Low complexity" evidence="1">
    <location>
        <begin position="278"/>
        <end position="288"/>
    </location>
</feature>
<dbReference type="OMA" id="CRDIRHH"/>
<feature type="compositionally biased region" description="Low complexity" evidence="1">
    <location>
        <begin position="344"/>
        <end position="356"/>
    </location>
</feature>